<reference evidence="2" key="2">
    <citation type="submission" date="2021-03" db="UniProtKB">
        <authorList>
            <consortium name="EnsemblPlants"/>
        </authorList>
    </citation>
    <scope>IDENTIFICATION</scope>
</reference>
<dbReference type="Gramene" id="AUR62038803-RA">
    <property type="protein sequence ID" value="AUR62038803-RA:cds"/>
    <property type="gene ID" value="AUR62038803"/>
</dbReference>
<keyword evidence="1" id="KW-1133">Transmembrane helix</keyword>
<dbReference type="EnsemblPlants" id="AUR62038803-RA">
    <property type="protein sequence ID" value="AUR62038803-RA:cds"/>
    <property type="gene ID" value="AUR62038803"/>
</dbReference>
<dbReference type="PANTHER" id="PTHR33116:SF84">
    <property type="entry name" value="RNA-DIRECTED DNA POLYMERASE"/>
    <property type="match status" value="1"/>
</dbReference>
<keyword evidence="3" id="KW-1185">Reference proteome</keyword>
<feature type="transmembrane region" description="Helical" evidence="1">
    <location>
        <begin position="111"/>
        <end position="136"/>
    </location>
</feature>
<dbReference type="Proteomes" id="UP000596660">
    <property type="component" value="Unplaced"/>
</dbReference>
<evidence type="ECO:0000313" key="3">
    <source>
        <dbReference type="Proteomes" id="UP000596660"/>
    </source>
</evidence>
<name>A0A803N1G9_CHEQI</name>
<accession>A0A803N1G9</accession>
<keyword evidence="1" id="KW-0472">Membrane</keyword>
<sequence>MDQIMGDPLPSLSSYDLFNFLNNELVMTSHITLSTLESEDESINYVALDLPCRDLTSVLMLLQGLRHFEKVSGLQANRVKFELYHANMSNDDLGVLSQRFWFKLGSWPFRLVLVSSVLMSLCSYWMQIMVILVAFINAINKIYRKFLWEGKLDGSKIGYVKWDHVCLPKKGQGHFVGEVDSFYVKDFITGLEVTDWWPQHGQEFSIARAYKAITEQGQRVKWDSVVWNRLSIPKHRFN</sequence>
<reference evidence="2" key="1">
    <citation type="journal article" date="2017" name="Nature">
        <title>The genome of Chenopodium quinoa.</title>
        <authorList>
            <person name="Jarvis D.E."/>
            <person name="Ho Y.S."/>
            <person name="Lightfoot D.J."/>
            <person name="Schmoeckel S.M."/>
            <person name="Li B."/>
            <person name="Borm T.J.A."/>
            <person name="Ohyanagi H."/>
            <person name="Mineta K."/>
            <person name="Michell C.T."/>
            <person name="Saber N."/>
            <person name="Kharbatia N.M."/>
            <person name="Rupper R.R."/>
            <person name="Sharp A.R."/>
            <person name="Dally N."/>
            <person name="Boughton B.A."/>
            <person name="Woo Y.H."/>
            <person name="Gao G."/>
            <person name="Schijlen E.G.W.M."/>
            <person name="Guo X."/>
            <person name="Momin A.A."/>
            <person name="Negrao S."/>
            <person name="Al-Babili S."/>
            <person name="Gehring C."/>
            <person name="Roessner U."/>
            <person name="Jung C."/>
            <person name="Murphy K."/>
            <person name="Arold S.T."/>
            <person name="Gojobori T."/>
            <person name="van der Linden C.G."/>
            <person name="van Loo E.N."/>
            <person name="Jellen E.N."/>
            <person name="Maughan P.J."/>
            <person name="Tester M."/>
        </authorList>
    </citation>
    <scope>NUCLEOTIDE SEQUENCE [LARGE SCALE GENOMIC DNA]</scope>
    <source>
        <strain evidence="2">cv. PI 614886</strain>
    </source>
</reference>
<dbReference type="PANTHER" id="PTHR33116">
    <property type="entry name" value="REVERSE TRANSCRIPTASE ZINC-BINDING DOMAIN-CONTAINING PROTEIN-RELATED-RELATED"/>
    <property type="match status" value="1"/>
</dbReference>
<keyword evidence="1" id="KW-0812">Transmembrane</keyword>
<dbReference type="OMA" id="MTSHITL"/>
<evidence type="ECO:0000256" key="1">
    <source>
        <dbReference type="SAM" id="Phobius"/>
    </source>
</evidence>
<protein>
    <submittedName>
        <fullName evidence="2">Uncharacterized protein</fullName>
    </submittedName>
</protein>
<organism evidence="2 3">
    <name type="scientific">Chenopodium quinoa</name>
    <name type="common">Quinoa</name>
    <dbReference type="NCBI Taxonomy" id="63459"/>
    <lineage>
        <taxon>Eukaryota</taxon>
        <taxon>Viridiplantae</taxon>
        <taxon>Streptophyta</taxon>
        <taxon>Embryophyta</taxon>
        <taxon>Tracheophyta</taxon>
        <taxon>Spermatophyta</taxon>
        <taxon>Magnoliopsida</taxon>
        <taxon>eudicotyledons</taxon>
        <taxon>Gunneridae</taxon>
        <taxon>Pentapetalae</taxon>
        <taxon>Caryophyllales</taxon>
        <taxon>Chenopodiaceae</taxon>
        <taxon>Chenopodioideae</taxon>
        <taxon>Atripliceae</taxon>
        <taxon>Chenopodium</taxon>
    </lineage>
</organism>
<evidence type="ECO:0000313" key="2">
    <source>
        <dbReference type="EnsemblPlants" id="AUR62038803-RA:cds"/>
    </source>
</evidence>
<proteinExistence type="predicted"/>
<dbReference type="AlphaFoldDB" id="A0A803N1G9"/>